<dbReference type="PANTHER" id="PTHR42972:SF8">
    <property type="entry name" value="POLYHYDROXYBUTYRATE DEPOLYMERASE"/>
    <property type="match status" value="1"/>
</dbReference>
<feature type="chain" id="PRO_5043773444" description="Poly(3-hydroxybutyrate) depolymerase" evidence="1">
    <location>
        <begin position="17"/>
        <end position="324"/>
    </location>
</feature>
<accession>A0AAU9J4N7</accession>
<dbReference type="Proteomes" id="UP001162131">
    <property type="component" value="Unassembled WGS sequence"/>
</dbReference>
<protein>
    <recommendedName>
        <fullName evidence="4">Poly(3-hydroxybutyrate) depolymerase</fullName>
    </recommendedName>
</protein>
<dbReference type="AlphaFoldDB" id="A0AAU9J4N7"/>
<gene>
    <name evidence="2" type="ORF">BSTOLATCC_MIC22257</name>
</gene>
<evidence type="ECO:0000313" key="3">
    <source>
        <dbReference type="Proteomes" id="UP001162131"/>
    </source>
</evidence>
<dbReference type="InterPro" id="IPR029058">
    <property type="entry name" value="AB_hydrolase_fold"/>
</dbReference>
<feature type="signal peptide" evidence="1">
    <location>
        <begin position="1"/>
        <end position="16"/>
    </location>
</feature>
<sequence>MSKLFLILFVSTLAYSKQFSVSGVSSGAAMAVQLHVAHSADCTGAGIIAGPPYYCAKNSLVIASTACATTPYLLDISPLIRYTQEQSREGTIDDYNNLKANTKGIWIFSGLLDTVVNQHIVKQLQKFYESFIPSYKITSVYNVAAQHSWVTNSYGGLCVYLGWPFINNCNLDAAGHILYQIYGNIKPAVTPLVENLRQFDQTIYVDITQAVMENTGFIYIPSGCQNINNECLVHVAIHGCLQNYNSVGDRFVSNNGLNGYAEANNIIVIYPQVAVDIIANPQGCWDWWGYTGSDYALKSGLQVSAIYKMTQSIPLLSDYQMLFI</sequence>
<dbReference type="SUPFAM" id="SSF53474">
    <property type="entry name" value="alpha/beta-Hydrolases"/>
    <property type="match status" value="1"/>
</dbReference>
<keyword evidence="3" id="KW-1185">Reference proteome</keyword>
<organism evidence="2 3">
    <name type="scientific">Blepharisma stoltei</name>
    <dbReference type="NCBI Taxonomy" id="1481888"/>
    <lineage>
        <taxon>Eukaryota</taxon>
        <taxon>Sar</taxon>
        <taxon>Alveolata</taxon>
        <taxon>Ciliophora</taxon>
        <taxon>Postciliodesmatophora</taxon>
        <taxon>Heterotrichea</taxon>
        <taxon>Heterotrichida</taxon>
        <taxon>Blepharismidae</taxon>
        <taxon>Blepharisma</taxon>
    </lineage>
</organism>
<evidence type="ECO:0008006" key="4">
    <source>
        <dbReference type="Google" id="ProtNLM"/>
    </source>
</evidence>
<dbReference type="PANTHER" id="PTHR42972">
    <property type="entry name" value="TOL-PAL SYSTEM PROTEIN TOLB"/>
    <property type="match status" value="1"/>
</dbReference>
<keyword evidence="1" id="KW-0732">Signal</keyword>
<evidence type="ECO:0000313" key="2">
    <source>
        <dbReference type="EMBL" id="CAG9318897.1"/>
    </source>
</evidence>
<dbReference type="Gene3D" id="3.40.50.1820">
    <property type="entry name" value="alpha/beta hydrolase"/>
    <property type="match status" value="1"/>
</dbReference>
<proteinExistence type="predicted"/>
<comment type="caution">
    <text evidence="2">The sequence shown here is derived from an EMBL/GenBank/DDBJ whole genome shotgun (WGS) entry which is preliminary data.</text>
</comment>
<name>A0AAU9J4N7_9CILI</name>
<dbReference type="EMBL" id="CAJZBQ010000021">
    <property type="protein sequence ID" value="CAG9318897.1"/>
    <property type="molecule type" value="Genomic_DNA"/>
</dbReference>
<evidence type="ECO:0000256" key="1">
    <source>
        <dbReference type="SAM" id="SignalP"/>
    </source>
</evidence>
<reference evidence="2" key="1">
    <citation type="submission" date="2021-09" db="EMBL/GenBank/DDBJ databases">
        <authorList>
            <consortium name="AG Swart"/>
            <person name="Singh M."/>
            <person name="Singh A."/>
            <person name="Seah K."/>
            <person name="Emmerich C."/>
        </authorList>
    </citation>
    <scope>NUCLEOTIDE SEQUENCE</scope>
    <source>
        <strain evidence="2">ATCC30299</strain>
    </source>
</reference>